<dbReference type="PANTHER" id="PTHR42760:SF115">
    <property type="entry name" value="3-OXOACYL-[ACYL-CARRIER-PROTEIN] REDUCTASE FABG"/>
    <property type="match status" value="1"/>
</dbReference>
<dbReference type="NCBIfam" id="NF005559">
    <property type="entry name" value="PRK07231.1"/>
    <property type="match status" value="1"/>
</dbReference>
<reference evidence="4 5" key="1">
    <citation type="submission" date="2020-10" db="EMBL/GenBank/DDBJ databases">
        <authorList>
            <person name="Castelo-Branco R."/>
            <person name="Eusebio N."/>
            <person name="Adriana R."/>
            <person name="Vieira A."/>
            <person name="Brugerolle De Fraissinette N."/>
            <person name="Rezende De Castro R."/>
            <person name="Schneider M.P."/>
            <person name="Vasconcelos V."/>
            <person name="Leao P.N."/>
        </authorList>
    </citation>
    <scope>NUCLEOTIDE SEQUENCE [LARGE SCALE GENOMIC DNA]</scope>
    <source>
        <strain evidence="4 5">LEGE 06123</strain>
    </source>
</reference>
<accession>A0ABR9US36</accession>
<proteinExistence type="inferred from homology"/>
<dbReference type="PRINTS" id="PR00081">
    <property type="entry name" value="GDHRDH"/>
</dbReference>
<feature type="transmembrane region" description="Helical" evidence="3">
    <location>
        <begin position="224"/>
        <end position="246"/>
    </location>
</feature>
<dbReference type="PROSITE" id="PS00061">
    <property type="entry name" value="ADH_SHORT"/>
    <property type="match status" value="1"/>
</dbReference>
<dbReference type="PANTHER" id="PTHR42760">
    <property type="entry name" value="SHORT-CHAIN DEHYDROGENASES/REDUCTASES FAMILY MEMBER"/>
    <property type="match status" value="1"/>
</dbReference>
<dbReference type="RefSeq" id="WP_193932259.1">
    <property type="nucleotide sequence ID" value="NZ_CAWPMZ010000052.1"/>
</dbReference>
<dbReference type="InterPro" id="IPR002347">
    <property type="entry name" value="SDR_fam"/>
</dbReference>
<dbReference type="PRINTS" id="PR00080">
    <property type="entry name" value="SDRFAMILY"/>
</dbReference>
<dbReference type="Pfam" id="PF13561">
    <property type="entry name" value="adh_short_C2"/>
    <property type="match status" value="1"/>
</dbReference>
<dbReference type="EMBL" id="JADEWN010000026">
    <property type="protein sequence ID" value="MBE9191101.1"/>
    <property type="molecule type" value="Genomic_DNA"/>
</dbReference>
<evidence type="ECO:0000313" key="5">
    <source>
        <dbReference type="Proteomes" id="UP000651156"/>
    </source>
</evidence>
<comment type="similarity">
    <text evidence="1">Belongs to the short-chain dehydrogenases/reductases (SDR) family.</text>
</comment>
<dbReference type="InterPro" id="IPR020904">
    <property type="entry name" value="Sc_DH/Rdtase_CS"/>
</dbReference>
<dbReference type="Gene3D" id="3.40.50.720">
    <property type="entry name" value="NAD(P)-binding Rossmann-like Domain"/>
    <property type="match status" value="1"/>
</dbReference>
<gene>
    <name evidence="4" type="ORF">IQ230_12195</name>
</gene>
<keyword evidence="2" id="KW-0560">Oxidoreductase</keyword>
<evidence type="ECO:0000256" key="2">
    <source>
        <dbReference type="ARBA" id="ARBA00023002"/>
    </source>
</evidence>
<comment type="caution">
    <text evidence="4">The sequence shown here is derived from an EMBL/GenBank/DDBJ whole genome shotgun (WGS) entry which is preliminary data.</text>
</comment>
<evidence type="ECO:0000256" key="1">
    <source>
        <dbReference type="ARBA" id="ARBA00006484"/>
    </source>
</evidence>
<organism evidence="4 5">
    <name type="scientific">Gloeocapsopsis crepidinum LEGE 06123</name>
    <dbReference type="NCBI Taxonomy" id="588587"/>
    <lineage>
        <taxon>Bacteria</taxon>
        <taxon>Bacillati</taxon>
        <taxon>Cyanobacteriota</taxon>
        <taxon>Cyanophyceae</taxon>
        <taxon>Oscillatoriophycideae</taxon>
        <taxon>Chroococcales</taxon>
        <taxon>Chroococcaceae</taxon>
        <taxon>Gloeocapsopsis</taxon>
    </lineage>
</organism>
<keyword evidence="3" id="KW-0812">Transmembrane</keyword>
<dbReference type="Proteomes" id="UP000651156">
    <property type="component" value="Unassembled WGS sequence"/>
</dbReference>
<keyword evidence="3" id="KW-0472">Membrane</keyword>
<evidence type="ECO:0000256" key="3">
    <source>
        <dbReference type="SAM" id="Phobius"/>
    </source>
</evidence>
<keyword evidence="5" id="KW-1185">Reference proteome</keyword>
<dbReference type="SUPFAM" id="SSF51735">
    <property type="entry name" value="NAD(P)-binding Rossmann-fold domains"/>
    <property type="match status" value="1"/>
</dbReference>
<name>A0ABR9US36_9CHRO</name>
<dbReference type="InterPro" id="IPR036291">
    <property type="entry name" value="NAD(P)-bd_dom_sf"/>
</dbReference>
<protein>
    <submittedName>
        <fullName evidence="4">SDR family oxidoreductase</fullName>
    </submittedName>
</protein>
<sequence>MSKELFDLTGKVAIVTGAARGLGKAIAQGLADAGASVVIADIDRVEAETTARTIGNALALSVDVTRRDQCLQLVEQTVTHYGKLDVMVCNAGIDIIKSAEDLEESEWDAIINVDLKGYFNCAQAAAKQMIKQGTGGSIIMNSSIASVVGIHGLVAYAAAKGGVNQLVKTMAVEWANKGIRVNGFAPGYFENIMQGAGDIHADLKKQEQIKTFTPMGRRGKPEELAGSVIFLASSASSYVTGTILMVDGGYSAM</sequence>
<keyword evidence="3" id="KW-1133">Transmembrane helix</keyword>
<evidence type="ECO:0000313" key="4">
    <source>
        <dbReference type="EMBL" id="MBE9191101.1"/>
    </source>
</evidence>